<dbReference type="AlphaFoldDB" id="A0A167ZVY0"/>
<dbReference type="EMBL" id="AZGZ01000009">
    <property type="protein sequence ID" value="KZZ93162.1"/>
    <property type="molecule type" value="Genomic_DNA"/>
</dbReference>
<keyword evidence="2" id="KW-0472">Membrane</keyword>
<feature type="transmembrane region" description="Helical" evidence="2">
    <location>
        <begin position="6"/>
        <end position="27"/>
    </location>
</feature>
<dbReference type="PANTHER" id="PTHR28229">
    <property type="entry name" value="TRANSLOCATION PROTEIN SEC66"/>
    <property type="match status" value="1"/>
</dbReference>
<reference evidence="3 4" key="1">
    <citation type="journal article" date="2016" name="Genome Biol. Evol.">
        <title>Divergent and convergent evolution of fungal pathogenicity.</title>
        <authorList>
            <person name="Shang Y."/>
            <person name="Xiao G."/>
            <person name="Zheng P."/>
            <person name="Cen K."/>
            <person name="Zhan S."/>
            <person name="Wang C."/>
        </authorList>
    </citation>
    <scope>NUCLEOTIDE SEQUENCE [LARGE SCALE GENOMIC DNA]</scope>
    <source>
        <strain evidence="3 4">ARSEF 7405</strain>
    </source>
</reference>
<dbReference type="GO" id="GO:0031204">
    <property type="term" value="P:post-translational protein targeting to membrane, translocation"/>
    <property type="evidence" value="ECO:0007669"/>
    <property type="project" value="InterPro"/>
</dbReference>
<evidence type="ECO:0000313" key="3">
    <source>
        <dbReference type="EMBL" id="KZZ93162.1"/>
    </source>
</evidence>
<evidence type="ECO:0000256" key="2">
    <source>
        <dbReference type="SAM" id="Phobius"/>
    </source>
</evidence>
<comment type="caution">
    <text evidence="3">The sequence shown here is derived from an EMBL/GenBank/DDBJ whole genome shotgun (WGS) entry which is preliminary data.</text>
</comment>
<name>A0A167ZVY0_9EURO</name>
<accession>A0A167ZVY0</accession>
<sequence length="240" mass="27113">MDWLSLCIPFAYLGILIGSLATFSSLYRKRKNQKALSLKPWFGPHVQRDIYLSLVHYEAPAAVPGEKKPPRVPETVVKAALLRRAIEDVKRLLQIRNQKPALASLLQKGSISDDVWQRFSRAEQEMDSEIRDVIAEANGYLPGWGQGIFQTANEIIINTTMREKMKEIQDTVKEEREAWDQKRSDTQREFMQELGVKDESQKHTKKASISTIADDESVVDSSTPGTPTSSGGKKKKKGKK</sequence>
<dbReference type="InterPro" id="IPR018624">
    <property type="entry name" value="Sec66"/>
</dbReference>
<keyword evidence="2" id="KW-0812">Transmembrane</keyword>
<gene>
    <name evidence="3" type="ORF">AAP_02628</name>
</gene>
<keyword evidence="2" id="KW-1133">Transmembrane helix</keyword>
<protein>
    <submittedName>
        <fullName evidence="3">Sec62/63 complex, subunit Sec66</fullName>
    </submittedName>
</protein>
<dbReference type="OrthoDB" id="73168at2759"/>
<dbReference type="PANTHER" id="PTHR28229:SF1">
    <property type="entry name" value="TRANSLOCATION PROTEIN SEC66"/>
    <property type="match status" value="1"/>
</dbReference>
<evidence type="ECO:0000313" key="4">
    <source>
        <dbReference type="Proteomes" id="UP000242877"/>
    </source>
</evidence>
<proteinExistence type="predicted"/>
<dbReference type="Pfam" id="PF09802">
    <property type="entry name" value="Sec66"/>
    <property type="match status" value="1"/>
</dbReference>
<organism evidence="3 4">
    <name type="scientific">Ascosphaera apis ARSEF 7405</name>
    <dbReference type="NCBI Taxonomy" id="392613"/>
    <lineage>
        <taxon>Eukaryota</taxon>
        <taxon>Fungi</taxon>
        <taxon>Dikarya</taxon>
        <taxon>Ascomycota</taxon>
        <taxon>Pezizomycotina</taxon>
        <taxon>Eurotiomycetes</taxon>
        <taxon>Eurotiomycetidae</taxon>
        <taxon>Onygenales</taxon>
        <taxon>Ascosphaeraceae</taxon>
        <taxon>Ascosphaera</taxon>
    </lineage>
</organism>
<dbReference type="GO" id="GO:0031207">
    <property type="term" value="C:Sec62/Sec63 complex"/>
    <property type="evidence" value="ECO:0007669"/>
    <property type="project" value="InterPro"/>
</dbReference>
<dbReference type="Proteomes" id="UP000242877">
    <property type="component" value="Unassembled WGS sequence"/>
</dbReference>
<feature type="compositionally biased region" description="Basic and acidic residues" evidence="1">
    <location>
        <begin position="176"/>
        <end position="202"/>
    </location>
</feature>
<keyword evidence="4" id="KW-1185">Reference proteome</keyword>
<feature type="region of interest" description="Disordered" evidence="1">
    <location>
        <begin position="176"/>
        <end position="240"/>
    </location>
</feature>
<evidence type="ECO:0000256" key="1">
    <source>
        <dbReference type="SAM" id="MobiDB-lite"/>
    </source>
</evidence>
<dbReference type="VEuPathDB" id="FungiDB:AAP_02628"/>
<feature type="compositionally biased region" description="Low complexity" evidence="1">
    <location>
        <begin position="221"/>
        <end position="231"/>
    </location>
</feature>